<dbReference type="InterPro" id="IPR031872">
    <property type="entry name" value="NDC10_II"/>
</dbReference>
<feature type="compositionally biased region" description="Polar residues" evidence="1">
    <location>
        <begin position="52"/>
        <end position="74"/>
    </location>
</feature>
<dbReference type="Pfam" id="PF16787">
    <property type="entry name" value="NDC10_II"/>
    <property type="match status" value="1"/>
</dbReference>
<gene>
    <name evidence="3" type="ORF">MYCIT1_LOCUS1942</name>
</gene>
<evidence type="ECO:0000313" key="3">
    <source>
        <dbReference type="EMBL" id="CAK5262884.1"/>
    </source>
</evidence>
<keyword evidence="4" id="KW-1185">Reference proteome</keyword>
<protein>
    <recommendedName>
        <fullName evidence="2">Ndc10 domain-containing protein</fullName>
    </recommendedName>
</protein>
<feature type="region of interest" description="Disordered" evidence="1">
    <location>
        <begin position="1161"/>
        <end position="1192"/>
    </location>
</feature>
<feature type="compositionally biased region" description="Acidic residues" evidence="1">
    <location>
        <begin position="323"/>
        <end position="340"/>
    </location>
</feature>
<evidence type="ECO:0000313" key="4">
    <source>
        <dbReference type="Proteomes" id="UP001295794"/>
    </source>
</evidence>
<dbReference type="Gene3D" id="1.10.443.20">
    <property type="entry name" value="Centromere DNA-binding protein complex CBF3 subunit, domain 2"/>
    <property type="match status" value="1"/>
</dbReference>
<dbReference type="GO" id="GO:0003677">
    <property type="term" value="F:DNA binding"/>
    <property type="evidence" value="ECO:0007669"/>
    <property type="project" value="InterPro"/>
</dbReference>
<sequence>MVGSKNQNVIDPVLLNLGHPRVETRVANGEASSHSLVLPTRPVTPASAEHAPTSSALSAPLTNGAPTSASSTLNPAVRPGKNDASSHSLVLPTRPVTPASAEPAPTSSALLTLNTAVRRSGNGEISETASEYRARLNMLKQKRLLQEQCRKLGVKYAKQATLTKLRDILVTHSFPLSPPPSTTSLQTHPRPQKKARTFYDDTQQLVLGNALASGSEIHCLAAPVGSRVSSACPPHRGELHAGIPLSVSLPPAPKRLQPPRSDTHEQLPGDEPWTATLTSASPRENAGEADSLVFRTEEAPDSERALLHEFCADPGAAAQLLGQDEEASDGEDEDEDDEERSLDSAQMFDKHAMAVRVEANKRFEAGRRQGGIQAQKSCVKAIDEFTEWALKFKKIHDNIIDELFLLQFIKYHAEREKRTRRGIPIADTRLGASQLKKFFFGALRVRKQQDAKNPVLASTRPVTTGLVWDTIKERMSDAIKRAYRGENVGEDAPDVVANTILMDITDNDRDRIGRGFLAHRHLWLAVFGHLAWTGQSATGNRGDDIRSLALCEIQPYKMAHPSQSRKKIWCLLGLQSQEKAGKRGMKTMVNPSYTVFIAHRDPTKCPLGAFAMYFHWLYDQKELLHVLDIDWEKNTSWRGIFLLHGPSSPDTAFNQQSLYNLYAKAFDVAGFESRVKAHLPRHLLGYDQAKMNVEASETSKMGWERGQTYADVYSAALPKNAILAQAGFRNDEAYDPVHTCIIVPIQFLALVCPMAEKYLAQVNGKQNLRGAANHWSMIIQLRPYLFQAASALYQTCPNSQIFNLPAFTEDVKNWMKSDYLVQLQRLKAQSGDPNMLEHVQNDAIRSSLSQVFSSNADLQVRMDRLENVIERRTAQFSPSKGFSVASYNQQVAGNASQHASTSPIILHVDTNNSPTGTYEHADGLRAFASPPSVDAPRPTTQVDYVLPPITAFYKSDGLIGFMPPFMGQKAITWSMVFLAIKQPSYCWKAWAPSKTIGQFEDVAEVWRVWTEGEPRTDTNGVQTGMRPPLRLVEETFGHCWRTGNQIGSKTERTTARKRWERFREIPEWIATESERRAVAPAVIIQELEELRERSEGAQRINLSTLTDEVKAKRELRQKASVATIVLVPPSPPTPAVPVCDATIGAVEVIVAPLQPAIALLSADVEGSPQKPTRKRRAKPIAARRPSKKQKEV</sequence>
<feature type="domain" description="Ndc10" evidence="2">
    <location>
        <begin position="543"/>
        <end position="809"/>
    </location>
</feature>
<organism evidence="3 4">
    <name type="scientific">Mycena citricolor</name>
    <dbReference type="NCBI Taxonomy" id="2018698"/>
    <lineage>
        <taxon>Eukaryota</taxon>
        <taxon>Fungi</taxon>
        <taxon>Dikarya</taxon>
        <taxon>Basidiomycota</taxon>
        <taxon>Agaricomycotina</taxon>
        <taxon>Agaricomycetes</taxon>
        <taxon>Agaricomycetidae</taxon>
        <taxon>Agaricales</taxon>
        <taxon>Marasmiineae</taxon>
        <taxon>Mycenaceae</taxon>
        <taxon>Mycena</taxon>
    </lineage>
</organism>
<feature type="region of interest" description="Disordered" evidence="1">
    <location>
        <begin position="323"/>
        <end position="344"/>
    </location>
</feature>
<feature type="region of interest" description="Disordered" evidence="1">
    <location>
        <begin position="44"/>
        <end position="105"/>
    </location>
</feature>
<accession>A0AAD2JUM9</accession>
<evidence type="ECO:0000259" key="2">
    <source>
        <dbReference type="Pfam" id="PF16787"/>
    </source>
</evidence>
<name>A0AAD2JUM9_9AGAR</name>
<proteinExistence type="predicted"/>
<dbReference type="InterPro" id="IPR038279">
    <property type="entry name" value="Ndc10_dom2_sf"/>
</dbReference>
<feature type="region of interest" description="Disordered" evidence="1">
    <location>
        <begin position="242"/>
        <end position="288"/>
    </location>
</feature>
<dbReference type="Proteomes" id="UP001295794">
    <property type="component" value="Unassembled WGS sequence"/>
</dbReference>
<reference evidence="3" key="1">
    <citation type="submission" date="2023-11" db="EMBL/GenBank/DDBJ databases">
        <authorList>
            <person name="De Vega J J."/>
            <person name="De Vega J J."/>
        </authorList>
    </citation>
    <scope>NUCLEOTIDE SEQUENCE</scope>
</reference>
<evidence type="ECO:0000256" key="1">
    <source>
        <dbReference type="SAM" id="MobiDB-lite"/>
    </source>
</evidence>
<feature type="compositionally biased region" description="Low complexity" evidence="1">
    <location>
        <begin position="96"/>
        <end position="105"/>
    </location>
</feature>
<dbReference type="EMBL" id="CAVNYO010000028">
    <property type="protein sequence ID" value="CAK5262884.1"/>
    <property type="molecule type" value="Genomic_DNA"/>
</dbReference>
<dbReference type="AlphaFoldDB" id="A0AAD2JUM9"/>
<comment type="caution">
    <text evidence="3">The sequence shown here is derived from an EMBL/GenBank/DDBJ whole genome shotgun (WGS) entry which is preliminary data.</text>
</comment>